<feature type="region of interest" description="Disordered" evidence="1">
    <location>
        <begin position="1"/>
        <end position="45"/>
    </location>
</feature>
<gene>
    <name evidence="2" type="ORF">DYB31_014857</name>
</gene>
<evidence type="ECO:0000256" key="1">
    <source>
        <dbReference type="SAM" id="MobiDB-lite"/>
    </source>
</evidence>
<sequence length="179" mass="19332">MKRSIEFTKGAAQPKQPQGSPVKQKQRRGSSLAAPLQPPPPAALSAPAALDVDCAVAFDAWIQSEQTKDERKWPKLDLSSHRRMAILTHDELASSSQVKRKRHLPSTTPKQRVSLPPNLPNLDKVDSNTPLATIDLSAWTVMDGNSLLAQLTKHLTSACTSLNLTGLQGDIAVPGMSTN</sequence>
<evidence type="ECO:0000313" key="3">
    <source>
        <dbReference type="Proteomes" id="UP000266196"/>
    </source>
</evidence>
<organism evidence="2 3">
    <name type="scientific">Aphanomyces astaci</name>
    <name type="common">Crayfish plague agent</name>
    <dbReference type="NCBI Taxonomy" id="112090"/>
    <lineage>
        <taxon>Eukaryota</taxon>
        <taxon>Sar</taxon>
        <taxon>Stramenopiles</taxon>
        <taxon>Oomycota</taxon>
        <taxon>Saprolegniomycetes</taxon>
        <taxon>Saprolegniales</taxon>
        <taxon>Verrucalvaceae</taxon>
        <taxon>Aphanomyces</taxon>
    </lineage>
</organism>
<protein>
    <submittedName>
        <fullName evidence="2">Uncharacterized protein</fullName>
    </submittedName>
</protein>
<accession>A0A397EP44</accession>
<dbReference type="EMBL" id="QUTE01015243">
    <property type="protein sequence ID" value="RHZ00229.1"/>
    <property type="molecule type" value="Genomic_DNA"/>
</dbReference>
<dbReference type="Proteomes" id="UP000266196">
    <property type="component" value="Unassembled WGS sequence"/>
</dbReference>
<proteinExistence type="predicted"/>
<evidence type="ECO:0000313" key="2">
    <source>
        <dbReference type="EMBL" id="RHZ00229.1"/>
    </source>
</evidence>
<feature type="region of interest" description="Disordered" evidence="1">
    <location>
        <begin position="92"/>
        <end position="121"/>
    </location>
</feature>
<name>A0A397EP44_APHAT</name>
<reference evidence="2 3" key="1">
    <citation type="submission" date="2018-08" db="EMBL/GenBank/DDBJ databases">
        <title>Aphanomyces genome sequencing and annotation.</title>
        <authorList>
            <person name="Minardi D."/>
            <person name="Oidtmann B."/>
            <person name="Van Der Giezen M."/>
            <person name="Studholme D.J."/>
        </authorList>
    </citation>
    <scope>NUCLEOTIDE SEQUENCE [LARGE SCALE GENOMIC DNA]</scope>
    <source>
        <strain evidence="2 3">197901</strain>
    </source>
</reference>
<comment type="caution">
    <text evidence="2">The sequence shown here is derived from an EMBL/GenBank/DDBJ whole genome shotgun (WGS) entry which is preliminary data.</text>
</comment>
<dbReference type="AlphaFoldDB" id="A0A397EP44"/>